<dbReference type="Proteomes" id="UP001145087">
    <property type="component" value="Unassembled WGS sequence"/>
</dbReference>
<dbReference type="EMBL" id="JAPOHD010000031">
    <property type="protein sequence ID" value="MCY1722173.1"/>
    <property type="molecule type" value="Genomic_DNA"/>
</dbReference>
<dbReference type="RefSeq" id="WP_343334499.1">
    <property type="nucleotide sequence ID" value="NZ_JAPOHD010000031.1"/>
</dbReference>
<keyword evidence="3" id="KW-1185">Reference proteome</keyword>
<dbReference type="AlphaFoldDB" id="A0A9X3J769"/>
<dbReference type="InterPro" id="IPR025347">
    <property type="entry name" value="DUF4251"/>
</dbReference>
<proteinExistence type="predicted"/>
<protein>
    <submittedName>
        <fullName evidence="2">DUF4251 domain-containing protein</fullName>
    </submittedName>
</protein>
<accession>A0A9X3J769</accession>
<keyword evidence="1" id="KW-0732">Signal</keyword>
<gene>
    <name evidence="2" type="ORF">OU798_17600</name>
</gene>
<sequence>MKNIILIMLLMFSVVALDAQEVKKSKKEKRTEREAKLVEQTKKLVEAETWQFDARQMLPARGRSRNLNTPYNVQVKDGEVDSYLPYFGVAHSAPYGSTDSPMIFKAPVEDYRTEEGKKGGYIIKFKAKNKNDLVEYTFNISSNGSTSLSVNSTNRQYISYHGDLVPVKEKKEKN</sequence>
<comment type="caution">
    <text evidence="2">The sequence shown here is derived from an EMBL/GenBank/DDBJ whole genome shotgun (WGS) entry which is preliminary data.</text>
</comment>
<organism evidence="2 3">
    <name type="scientific">Draconibacterium aestuarii</name>
    <dbReference type="NCBI Taxonomy" id="2998507"/>
    <lineage>
        <taxon>Bacteria</taxon>
        <taxon>Pseudomonadati</taxon>
        <taxon>Bacteroidota</taxon>
        <taxon>Bacteroidia</taxon>
        <taxon>Marinilabiliales</taxon>
        <taxon>Prolixibacteraceae</taxon>
        <taxon>Draconibacterium</taxon>
    </lineage>
</organism>
<feature type="signal peptide" evidence="1">
    <location>
        <begin position="1"/>
        <end position="18"/>
    </location>
</feature>
<feature type="chain" id="PRO_5040769730" evidence="1">
    <location>
        <begin position="19"/>
        <end position="174"/>
    </location>
</feature>
<evidence type="ECO:0000313" key="3">
    <source>
        <dbReference type="Proteomes" id="UP001145087"/>
    </source>
</evidence>
<evidence type="ECO:0000313" key="2">
    <source>
        <dbReference type="EMBL" id="MCY1722173.1"/>
    </source>
</evidence>
<evidence type="ECO:0000256" key="1">
    <source>
        <dbReference type="SAM" id="SignalP"/>
    </source>
</evidence>
<dbReference type="Gene3D" id="2.40.128.410">
    <property type="match status" value="1"/>
</dbReference>
<reference evidence="2" key="1">
    <citation type="submission" date="2022-11" db="EMBL/GenBank/DDBJ databases">
        <title>Marilongibacter aestuarii gen. nov., sp. nov., isolated from tidal flat sediment.</title>
        <authorList>
            <person name="Jiayan W."/>
        </authorList>
    </citation>
    <scope>NUCLEOTIDE SEQUENCE</scope>
    <source>
        <strain evidence="2">Z1-6</strain>
    </source>
</reference>
<name>A0A9X3J769_9BACT</name>
<dbReference type="Pfam" id="PF14059">
    <property type="entry name" value="DUF4251"/>
    <property type="match status" value="1"/>
</dbReference>